<organism evidence="1 2">
    <name type="scientific">Candidatus Magasanikbacteria bacterium CG10_big_fil_rev_8_21_14_0_10_36_16</name>
    <dbReference type="NCBI Taxonomy" id="1974645"/>
    <lineage>
        <taxon>Bacteria</taxon>
        <taxon>Candidatus Magasanikiibacteriota</taxon>
    </lineage>
</organism>
<name>A0A2H0TZ45_9BACT</name>
<sequence>MTGEPRDTGSVAPEEKNKEIFDVEIERNKFFSSLQTNLEEGNLDEAVDLYEKNKEKLSLTPDVLLKKLVYILNMFLMGRRNTTSEKWSSEELVDSVDNLAKFSTKVGLYSTEDGFFQEVLEKMSQEATTLFDLTTSTKGPALIQLEKVTREMGLTLDNSILERNLPVTLENYLKKEINYFVTATEKVGVVNFLIFAEEHGVKIDWLQLKEKVLSDENIEGTEKSDVLKNFFEQVEQIAIEEGLVLKH</sequence>
<dbReference type="EMBL" id="PFBU01000023">
    <property type="protein sequence ID" value="PIR78505.1"/>
    <property type="molecule type" value="Genomic_DNA"/>
</dbReference>
<dbReference type="Proteomes" id="UP000230852">
    <property type="component" value="Unassembled WGS sequence"/>
</dbReference>
<accession>A0A2H0TZ45</accession>
<evidence type="ECO:0000313" key="2">
    <source>
        <dbReference type="Proteomes" id="UP000230852"/>
    </source>
</evidence>
<comment type="caution">
    <text evidence="1">The sequence shown here is derived from an EMBL/GenBank/DDBJ whole genome shotgun (WGS) entry which is preliminary data.</text>
</comment>
<reference evidence="2" key="1">
    <citation type="submission" date="2017-09" db="EMBL/GenBank/DDBJ databases">
        <title>Depth-based differentiation of microbial function through sediment-hosted aquifers and enrichment of novel symbionts in the deep terrestrial subsurface.</title>
        <authorList>
            <person name="Probst A.J."/>
            <person name="Ladd B."/>
            <person name="Jarett J.K."/>
            <person name="Geller-Mcgrath D.E."/>
            <person name="Sieber C.M.K."/>
            <person name="Emerson J.B."/>
            <person name="Anantharaman K."/>
            <person name="Thomas B.C."/>
            <person name="Malmstrom R."/>
            <person name="Stieglmeier M."/>
            <person name="Klingl A."/>
            <person name="Woyke T."/>
            <person name="Ryan C.M."/>
            <person name="Banfield J.F."/>
        </authorList>
    </citation>
    <scope>NUCLEOTIDE SEQUENCE [LARGE SCALE GENOMIC DNA]</scope>
</reference>
<evidence type="ECO:0000313" key="1">
    <source>
        <dbReference type="EMBL" id="PIR78505.1"/>
    </source>
</evidence>
<dbReference type="AlphaFoldDB" id="A0A2H0TZ45"/>
<proteinExistence type="predicted"/>
<protein>
    <submittedName>
        <fullName evidence="1">Uncharacterized protein</fullName>
    </submittedName>
</protein>
<gene>
    <name evidence="1" type="ORF">COU28_01290</name>
</gene>